<dbReference type="EMBL" id="ML978739">
    <property type="protein sequence ID" value="KAF2084628.1"/>
    <property type="molecule type" value="Genomic_DNA"/>
</dbReference>
<dbReference type="Proteomes" id="UP000799776">
    <property type="component" value="Unassembled WGS sequence"/>
</dbReference>
<proteinExistence type="inferred from homology"/>
<keyword evidence="3" id="KW-0813">Transport</keyword>
<dbReference type="GO" id="GO:0006886">
    <property type="term" value="P:intracellular protein transport"/>
    <property type="evidence" value="ECO:0007669"/>
    <property type="project" value="InterPro"/>
</dbReference>
<evidence type="ECO:0000313" key="13">
    <source>
        <dbReference type="EMBL" id="KAF2084628.1"/>
    </source>
</evidence>
<evidence type="ECO:0000256" key="5">
    <source>
        <dbReference type="ARBA" id="ARBA00022787"/>
    </source>
</evidence>
<sequence length="145" mass="15793">MVKLEEVPDEELNAAQQFPEDNDDWDTDSDSDAASETSSIAPDETLSERLAALVDIVPPAQRRFFNNAASNASSWFSTGLRVSGQCLWVMSSSALLLGVPWALAYSEDLQMAEMEREMKMQQSANDLLAPGAVESQQPAEAKPAL</sequence>
<evidence type="ECO:0000256" key="7">
    <source>
        <dbReference type="ARBA" id="ARBA00022989"/>
    </source>
</evidence>
<keyword evidence="4" id="KW-0812">Transmembrane</keyword>
<evidence type="ECO:0000256" key="10">
    <source>
        <dbReference type="ARBA" id="ARBA00023136"/>
    </source>
</evidence>
<feature type="region of interest" description="Disordered" evidence="12">
    <location>
        <begin position="1"/>
        <end position="44"/>
    </location>
</feature>
<dbReference type="Pfam" id="PF04281">
    <property type="entry name" value="Tom22"/>
    <property type="match status" value="1"/>
</dbReference>
<evidence type="ECO:0000256" key="6">
    <source>
        <dbReference type="ARBA" id="ARBA00022927"/>
    </source>
</evidence>
<comment type="similarity">
    <text evidence="2">Belongs to the Tom22 family.</text>
</comment>
<evidence type="ECO:0000256" key="11">
    <source>
        <dbReference type="ARBA" id="ARBA00023170"/>
    </source>
</evidence>
<evidence type="ECO:0000313" key="14">
    <source>
        <dbReference type="Proteomes" id="UP000799776"/>
    </source>
</evidence>
<evidence type="ECO:0000256" key="3">
    <source>
        <dbReference type="ARBA" id="ARBA00022448"/>
    </source>
</evidence>
<comment type="caution">
    <text evidence="13">The sequence shown here is derived from an EMBL/GenBank/DDBJ whole genome shotgun (WGS) entry which is preliminary data.</text>
</comment>
<evidence type="ECO:0000256" key="2">
    <source>
        <dbReference type="ARBA" id="ARBA00009874"/>
    </source>
</evidence>
<dbReference type="AlphaFoldDB" id="A0A9P4LX47"/>
<evidence type="ECO:0000256" key="9">
    <source>
        <dbReference type="ARBA" id="ARBA00023128"/>
    </source>
</evidence>
<keyword evidence="9" id="KW-0496">Mitochondrion</keyword>
<keyword evidence="7" id="KW-1133">Transmembrane helix</keyword>
<evidence type="ECO:0000256" key="4">
    <source>
        <dbReference type="ARBA" id="ARBA00022692"/>
    </source>
</evidence>
<evidence type="ECO:0000256" key="8">
    <source>
        <dbReference type="ARBA" id="ARBA00023010"/>
    </source>
</evidence>
<keyword evidence="10" id="KW-0472">Membrane</keyword>
<dbReference type="PANTHER" id="PTHR12504">
    <property type="entry name" value="MITOCHONDRIAL IMPORT RECEPTOR SUBUNIT TOM22"/>
    <property type="match status" value="1"/>
</dbReference>
<dbReference type="InterPro" id="IPR005683">
    <property type="entry name" value="Tom22"/>
</dbReference>
<keyword evidence="8" id="KW-0811">Translocation</keyword>
<name>A0A9P4LX47_9PEZI</name>
<evidence type="ECO:0000256" key="12">
    <source>
        <dbReference type="SAM" id="MobiDB-lite"/>
    </source>
</evidence>
<keyword evidence="11" id="KW-0675">Receptor</keyword>
<reference evidence="13" key="1">
    <citation type="journal article" date="2020" name="Stud. Mycol.">
        <title>101 Dothideomycetes genomes: a test case for predicting lifestyles and emergence of pathogens.</title>
        <authorList>
            <person name="Haridas S."/>
            <person name="Albert R."/>
            <person name="Binder M."/>
            <person name="Bloem J."/>
            <person name="Labutti K."/>
            <person name="Salamov A."/>
            <person name="Andreopoulos B."/>
            <person name="Baker S."/>
            <person name="Barry K."/>
            <person name="Bills G."/>
            <person name="Bluhm B."/>
            <person name="Cannon C."/>
            <person name="Castanera R."/>
            <person name="Culley D."/>
            <person name="Daum C."/>
            <person name="Ezra D."/>
            <person name="Gonzalez J."/>
            <person name="Henrissat B."/>
            <person name="Kuo A."/>
            <person name="Liang C."/>
            <person name="Lipzen A."/>
            <person name="Lutzoni F."/>
            <person name="Magnuson J."/>
            <person name="Mondo S."/>
            <person name="Nolan M."/>
            <person name="Ohm R."/>
            <person name="Pangilinan J."/>
            <person name="Park H.-J."/>
            <person name="Ramirez L."/>
            <person name="Alfaro M."/>
            <person name="Sun H."/>
            <person name="Tritt A."/>
            <person name="Yoshinaga Y."/>
            <person name="Zwiers L.-H."/>
            <person name="Turgeon B."/>
            <person name="Goodwin S."/>
            <person name="Spatafora J."/>
            <person name="Crous P."/>
            <person name="Grigoriev I."/>
        </authorList>
    </citation>
    <scope>NUCLEOTIDE SEQUENCE</scope>
    <source>
        <strain evidence="13">CBS 121410</strain>
    </source>
</reference>
<comment type="subcellular location">
    <subcellularLocation>
        <location evidence="1">Mitochondrion outer membrane</location>
        <topology evidence="1">Single-pass membrane protein</topology>
    </subcellularLocation>
</comment>
<gene>
    <name evidence="13" type="ORF">K490DRAFT_68561</name>
</gene>
<keyword evidence="14" id="KW-1185">Reference proteome</keyword>
<organism evidence="13 14">
    <name type="scientific">Saccharata proteae CBS 121410</name>
    <dbReference type="NCBI Taxonomy" id="1314787"/>
    <lineage>
        <taxon>Eukaryota</taxon>
        <taxon>Fungi</taxon>
        <taxon>Dikarya</taxon>
        <taxon>Ascomycota</taxon>
        <taxon>Pezizomycotina</taxon>
        <taxon>Dothideomycetes</taxon>
        <taxon>Dothideomycetes incertae sedis</taxon>
        <taxon>Botryosphaeriales</taxon>
        <taxon>Saccharataceae</taxon>
        <taxon>Saccharata</taxon>
    </lineage>
</organism>
<protein>
    <submittedName>
        <fullName evidence="13">Mitochondrial import translocase, subunit Tom22</fullName>
    </submittedName>
</protein>
<keyword evidence="6" id="KW-0653">Protein transport</keyword>
<accession>A0A9P4LX47</accession>
<evidence type="ECO:0000256" key="1">
    <source>
        <dbReference type="ARBA" id="ARBA00004572"/>
    </source>
</evidence>
<dbReference type="CDD" id="cd22884">
    <property type="entry name" value="TOM22"/>
    <property type="match status" value="1"/>
</dbReference>
<feature type="compositionally biased region" description="Acidic residues" evidence="12">
    <location>
        <begin position="20"/>
        <end position="33"/>
    </location>
</feature>
<dbReference type="PANTHER" id="PTHR12504:SF0">
    <property type="entry name" value="MITOCHONDRIAL IMPORT RECEPTOR SUBUNIT TOM22 HOMOLOG"/>
    <property type="match status" value="1"/>
</dbReference>
<keyword evidence="5" id="KW-1000">Mitochondrion outer membrane</keyword>
<dbReference type="GO" id="GO:0005741">
    <property type="term" value="C:mitochondrial outer membrane"/>
    <property type="evidence" value="ECO:0007669"/>
    <property type="project" value="UniProtKB-SubCell"/>
</dbReference>
<dbReference type="OrthoDB" id="10016939at2759"/>